<dbReference type="CTD" id="40207"/>
<accession>A0AAJ7DVD1</accession>
<dbReference type="Proteomes" id="UP000695007">
    <property type="component" value="Unplaced"/>
</dbReference>
<dbReference type="PANTHER" id="PTHR36692">
    <property type="entry name" value="PROTEIN SNAKESKIN"/>
    <property type="match status" value="1"/>
</dbReference>
<dbReference type="RefSeq" id="XP_011497761.1">
    <property type="nucleotide sequence ID" value="XM_011499459.1"/>
</dbReference>
<keyword evidence="1" id="KW-0812">Transmembrane</keyword>
<feature type="transmembrane region" description="Helical" evidence="1">
    <location>
        <begin position="129"/>
        <end position="154"/>
    </location>
</feature>
<reference evidence="3" key="1">
    <citation type="submission" date="2025-08" db="UniProtKB">
        <authorList>
            <consortium name="RefSeq"/>
        </authorList>
    </citation>
    <scope>IDENTIFICATION</scope>
</reference>
<name>A0AAJ7DVD1_9HYME</name>
<sequence>MVSVQTIGTIVIKALKLVLNLIIIILYRTGYGGEFLGVGGTWNLNEEKNPDAEIVASGVFVGFFIYTSVVLVSFCFGNMDQKKSLVEIIMNFIGMFMFIAVGGTALHYWHGYMGEHKYLHVAGERQVGLALGSLCVLEGATYLLDLILTFLHFAKEEFN</sequence>
<dbReference type="InterPro" id="IPR038976">
    <property type="entry name" value="Ssk"/>
</dbReference>
<dbReference type="GO" id="GO:0019991">
    <property type="term" value="P:septate junction assembly"/>
    <property type="evidence" value="ECO:0007669"/>
    <property type="project" value="InterPro"/>
</dbReference>
<feature type="transmembrane region" description="Helical" evidence="1">
    <location>
        <begin position="54"/>
        <end position="76"/>
    </location>
</feature>
<dbReference type="GeneID" id="105362109"/>
<evidence type="ECO:0000256" key="1">
    <source>
        <dbReference type="SAM" id="Phobius"/>
    </source>
</evidence>
<dbReference type="KEGG" id="csol:105362109"/>
<evidence type="ECO:0000313" key="3">
    <source>
        <dbReference type="RefSeq" id="XP_011497761.1"/>
    </source>
</evidence>
<dbReference type="PANTHER" id="PTHR36692:SF3">
    <property type="entry name" value="PROTEIN SNAKESKIN"/>
    <property type="match status" value="1"/>
</dbReference>
<feature type="transmembrane region" description="Helical" evidence="1">
    <location>
        <begin position="88"/>
        <end position="109"/>
    </location>
</feature>
<protein>
    <submittedName>
        <fullName evidence="3">Uncharacterized protein LOC105362109</fullName>
    </submittedName>
</protein>
<organism evidence="2 3">
    <name type="scientific">Ceratosolen solmsi marchali</name>
    <dbReference type="NCBI Taxonomy" id="326594"/>
    <lineage>
        <taxon>Eukaryota</taxon>
        <taxon>Metazoa</taxon>
        <taxon>Ecdysozoa</taxon>
        <taxon>Arthropoda</taxon>
        <taxon>Hexapoda</taxon>
        <taxon>Insecta</taxon>
        <taxon>Pterygota</taxon>
        <taxon>Neoptera</taxon>
        <taxon>Endopterygota</taxon>
        <taxon>Hymenoptera</taxon>
        <taxon>Apocrita</taxon>
        <taxon>Proctotrupomorpha</taxon>
        <taxon>Chalcidoidea</taxon>
        <taxon>Agaonidae</taxon>
        <taxon>Agaoninae</taxon>
        <taxon>Ceratosolen</taxon>
    </lineage>
</organism>
<evidence type="ECO:0000313" key="2">
    <source>
        <dbReference type="Proteomes" id="UP000695007"/>
    </source>
</evidence>
<dbReference type="AlphaFoldDB" id="A0AAJ7DVD1"/>
<dbReference type="GO" id="GO:0005886">
    <property type="term" value="C:plasma membrane"/>
    <property type="evidence" value="ECO:0007669"/>
    <property type="project" value="TreeGrafter"/>
</dbReference>
<keyword evidence="2" id="KW-1185">Reference proteome</keyword>
<keyword evidence="1" id="KW-1133">Transmembrane helix</keyword>
<keyword evidence="1" id="KW-0472">Membrane</keyword>
<proteinExistence type="predicted"/>
<gene>
    <name evidence="3" type="primary">LOC105362109</name>
</gene>